<evidence type="ECO:0000256" key="3">
    <source>
        <dbReference type="ARBA" id="ARBA00023163"/>
    </source>
</evidence>
<dbReference type="EMBL" id="CP025611">
    <property type="protein sequence ID" value="AUN29089.1"/>
    <property type="molecule type" value="Genomic_DNA"/>
</dbReference>
<dbReference type="RefSeq" id="WP_102110839.1">
    <property type="nucleotide sequence ID" value="NZ_BMGN01000004.1"/>
</dbReference>
<sequence>MNPQNDGRKLYQKVVAAISTAIQSGTYKPGQRLPPERDLAEEFEVSRPTVREAMIALDIMGLVEARHGSGIYVTNRRPEGAVAAAAQDLDIGAFELTEARRLFEGEAAALAATTITDEELAELDVILADMAEENVKNVSGEKADRRFHVAIAKSTRNSAITLVVETLWDVRDKSPLCRTMLERSREVGVRPLIDDHRDIVEALRTRDPRKARAAMHHHLGTVIENLLTATELEALQRAQMEVAAKRNEFARRAAI</sequence>
<gene>
    <name evidence="4" type="ORF">C0V82_01620</name>
</gene>
<dbReference type="AlphaFoldDB" id="A0A2K9N7N3"/>
<dbReference type="Proteomes" id="UP000234752">
    <property type="component" value="Chromosome eg_1"/>
</dbReference>
<dbReference type="Gene3D" id="1.20.120.530">
    <property type="entry name" value="GntR ligand-binding domain-like"/>
    <property type="match status" value="1"/>
</dbReference>
<dbReference type="InterPro" id="IPR036390">
    <property type="entry name" value="WH_DNA-bd_sf"/>
</dbReference>
<dbReference type="GO" id="GO:0003677">
    <property type="term" value="F:DNA binding"/>
    <property type="evidence" value="ECO:0007669"/>
    <property type="project" value="UniProtKB-KW"/>
</dbReference>
<dbReference type="KEGG" id="ncb:C0V82_01620"/>
<proteinExistence type="predicted"/>
<dbReference type="OrthoDB" id="9812645at2"/>
<dbReference type="SUPFAM" id="SSF46785">
    <property type="entry name" value="Winged helix' DNA-binding domain"/>
    <property type="match status" value="1"/>
</dbReference>
<dbReference type="GO" id="GO:0003700">
    <property type="term" value="F:DNA-binding transcription factor activity"/>
    <property type="evidence" value="ECO:0007669"/>
    <property type="project" value="InterPro"/>
</dbReference>
<dbReference type="PANTHER" id="PTHR43537">
    <property type="entry name" value="TRANSCRIPTIONAL REGULATOR, GNTR FAMILY"/>
    <property type="match status" value="1"/>
</dbReference>
<evidence type="ECO:0000313" key="5">
    <source>
        <dbReference type="Proteomes" id="UP000234752"/>
    </source>
</evidence>
<dbReference type="Pfam" id="PF00392">
    <property type="entry name" value="GntR"/>
    <property type="match status" value="1"/>
</dbReference>
<keyword evidence="3" id="KW-0804">Transcription</keyword>
<dbReference type="PROSITE" id="PS50949">
    <property type="entry name" value="HTH_GNTR"/>
    <property type="match status" value="1"/>
</dbReference>
<keyword evidence="2" id="KW-0238">DNA-binding</keyword>
<reference evidence="4 5" key="1">
    <citation type="submission" date="2017-12" db="EMBL/GenBank/DDBJ databases">
        <title>Genomes of bacteria within cyanobacterial aggregates.</title>
        <authorList>
            <person name="Cai H."/>
        </authorList>
    </citation>
    <scope>NUCLEOTIDE SEQUENCE [LARGE SCALE GENOMIC DNA]</scope>
    <source>
        <strain evidence="4 5">TH16</strain>
    </source>
</reference>
<dbReference type="Gene3D" id="1.10.10.10">
    <property type="entry name" value="Winged helix-like DNA-binding domain superfamily/Winged helix DNA-binding domain"/>
    <property type="match status" value="1"/>
</dbReference>
<dbReference type="InterPro" id="IPR000524">
    <property type="entry name" value="Tscrpt_reg_HTH_GntR"/>
</dbReference>
<dbReference type="SMART" id="SM00895">
    <property type="entry name" value="FCD"/>
    <property type="match status" value="1"/>
</dbReference>
<dbReference type="CDD" id="cd07377">
    <property type="entry name" value="WHTH_GntR"/>
    <property type="match status" value="1"/>
</dbReference>
<evidence type="ECO:0000313" key="4">
    <source>
        <dbReference type="EMBL" id="AUN29089.1"/>
    </source>
</evidence>
<dbReference type="PRINTS" id="PR00035">
    <property type="entry name" value="HTHGNTR"/>
</dbReference>
<dbReference type="InterPro" id="IPR036388">
    <property type="entry name" value="WH-like_DNA-bd_sf"/>
</dbReference>
<evidence type="ECO:0000256" key="1">
    <source>
        <dbReference type="ARBA" id="ARBA00023015"/>
    </source>
</evidence>
<dbReference type="InterPro" id="IPR011711">
    <property type="entry name" value="GntR_C"/>
</dbReference>
<protein>
    <submittedName>
        <fullName evidence="4">GntR family transcriptional regulator</fullName>
    </submittedName>
</protein>
<dbReference type="Pfam" id="PF07729">
    <property type="entry name" value="FCD"/>
    <property type="match status" value="1"/>
</dbReference>
<keyword evidence="1" id="KW-0805">Transcription regulation</keyword>
<organism evidence="4 5">
    <name type="scientific">Niveispirillum cyanobacteriorum</name>
    <dbReference type="NCBI Taxonomy" id="1612173"/>
    <lineage>
        <taxon>Bacteria</taxon>
        <taxon>Pseudomonadati</taxon>
        <taxon>Pseudomonadota</taxon>
        <taxon>Alphaproteobacteria</taxon>
        <taxon>Rhodospirillales</taxon>
        <taxon>Azospirillaceae</taxon>
        <taxon>Niveispirillum</taxon>
    </lineage>
</organism>
<accession>A0A2K9N7N3</accession>
<dbReference type="InterPro" id="IPR008920">
    <property type="entry name" value="TF_FadR/GntR_C"/>
</dbReference>
<dbReference type="SMART" id="SM00345">
    <property type="entry name" value="HTH_GNTR"/>
    <property type="match status" value="1"/>
</dbReference>
<name>A0A2K9N7N3_9PROT</name>
<dbReference type="SUPFAM" id="SSF48008">
    <property type="entry name" value="GntR ligand-binding domain-like"/>
    <property type="match status" value="1"/>
</dbReference>
<evidence type="ECO:0000256" key="2">
    <source>
        <dbReference type="ARBA" id="ARBA00023125"/>
    </source>
</evidence>
<dbReference type="PANTHER" id="PTHR43537:SF5">
    <property type="entry name" value="UXU OPERON TRANSCRIPTIONAL REGULATOR"/>
    <property type="match status" value="1"/>
</dbReference>
<keyword evidence="5" id="KW-1185">Reference proteome</keyword>